<dbReference type="AlphaFoldDB" id="A0A4U3L1G4"/>
<dbReference type="RefSeq" id="WP_137261810.1">
    <property type="nucleotide sequence ID" value="NZ_SZQL01000007.1"/>
</dbReference>
<evidence type="ECO:0000256" key="1">
    <source>
        <dbReference type="SAM" id="Phobius"/>
    </source>
</evidence>
<keyword evidence="1" id="KW-0472">Membrane</keyword>
<gene>
    <name evidence="2" type="ORF">FC093_10920</name>
</gene>
<reference evidence="2 3" key="1">
    <citation type="submission" date="2019-05" db="EMBL/GenBank/DDBJ databases">
        <title>Panacibacter sp. strain 17mud1-8 Genome sequencing and assembly.</title>
        <authorList>
            <person name="Chhetri G."/>
        </authorList>
    </citation>
    <scope>NUCLEOTIDE SEQUENCE [LARGE SCALE GENOMIC DNA]</scope>
    <source>
        <strain evidence="2 3">17mud1-8</strain>
    </source>
</reference>
<protein>
    <submittedName>
        <fullName evidence="2">Uncharacterized protein</fullName>
    </submittedName>
</protein>
<proteinExistence type="predicted"/>
<dbReference type="OrthoDB" id="8560232at2"/>
<keyword evidence="1" id="KW-0812">Transmembrane</keyword>
<evidence type="ECO:0000313" key="2">
    <source>
        <dbReference type="EMBL" id="TKK68622.1"/>
    </source>
</evidence>
<name>A0A4U3L1G4_9BACT</name>
<keyword evidence="3" id="KW-1185">Reference proteome</keyword>
<feature type="transmembrane region" description="Helical" evidence="1">
    <location>
        <begin position="50"/>
        <end position="69"/>
    </location>
</feature>
<keyword evidence="1" id="KW-1133">Transmembrane helix</keyword>
<evidence type="ECO:0000313" key="3">
    <source>
        <dbReference type="Proteomes" id="UP000305848"/>
    </source>
</evidence>
<dbReference type="EMBL" id="SZQL01000007">
    <property type="protein sequence ID" value="TKK68622.1"/>
    <property type="molecule type" value="Genomic_DNA"/>
</dbReference>
<accession>A0A4U3L1G4</accession>
<sequence>MRAKEWLCRRDPTHGKANRETCIGKRMEMSLANNTTWALWQRFMPRRNEIKNSIGIALYFIQVYASLYFDNFNPVSTF</sequence>
<dbReference type="Proteomes" id="UP000305848">
    <property type="component" value="Unassembled WGS sequence"/>
</dbReference>
<organism evidence="2 3">
    <name type="scientific">Ilyomonas limi</name>
    <dbReference type="NCBI Taxonomy" id="2575867"/>
    <lineage>
        <taxon>Bacteria</taxon>
        <taxon>Pseudomonadati</taxon>
        <taxon>Bacteroidota</taxon>
        <taxon>Chitinophagia</taxon>
        <taxon>Chitinophagales</taxon>
        <taxon>Chitinophagaceae</taxon>
        <taxon>Ilyomonas</taxon>
    </lineage>
</organism>
<comment type="caution">
    <text evidence="2">The sequence shown here is derived from an EMBL/GenBank/DDBJ whole genome shotgun (WGS) entry which is preliminary data.</text>
</comment>